<dbReference type="Proteomes" id="UP000053611">
    <property type="component" value="Unassembled WGS sequence"/>
</dbReference>
<feature type="region of interest" description="Disordered" evidence="1">
    <location>
        <begin position="64"/>
        <end position="160"/>
    </location>
</feature>
<feature type="compositionally biased region" description="Low complexity" evidence="1">
    <location>
        <begin position="109"/>
        <end position="126"/>
    </location>
</feature>
<evidence type="ECO:0000256" key="1">
    <source>
        <dbReference type="SAM" id="MobiDB-lite"/>
    </source>
</evidence>
<feature type="compositionally biased region" description="Basic and acidic residues" evidence="1">
    <location>
        <begin position="139"/>
        <end position="158"/>
    </location>
</feature>
<reference evidence="2 3" key="1">
    <citation type="submission" date="2015-03" db="EMBL/GenBank/DDBJ databases">
        <title>Genomics and transcriptomics of the oil-accumulating basidiomycete yeast T. oleaginosus allow insights into substrate utilization and the diverse evolutionary trajectories of mating systems in fungi.</title>
        <authorList>
            <consortium name="DOE Joint Genome Institute"/>
            <person name="Kourist R."/>
            <person name="Kracht O."/>
            <person name="Bracharz F."/>
            <person name="Lipzen A."/>
            <person name="Nolan M."/>
            <person name="Ohm R."/>
            <person name="Grigoriev I."/>
            <person name="Sun S."/>
            <person name="Heitman J."/>
            <person name="Bruck T."/>
            <person name="Nowrousian M."/>
        </authorList>
    </citation>
    <scope>NUCLEOTIDE SEQUENCE [LARGE SCALE GENOMIC DNA]</scope>
    <source>
        <strain evidence="2 3">IBC0246</strain>
    </source>
</reference>
<dbReference type="EMBL" id="KQ087234">
    <property type="protein sequence ID" value="KLT40489.1"/>
    <property type="molecule type" value="Genomic_DNA"/>
</dbReference>
<gene>
    <name evidence="2" type="ORF">CC85DRAFT_150217</name>
</gene>
<protein>
    <submittedName>
        <fullName evidence="2">Uncharacterized protein</fullName>
    </submittedName>
</protein>
<dbReference type="AlphaFoldDB" id="A0A0J1AYU2"/>
<sequence>MSTMSNDDAIPIPEDLLSHDAIKDHPSILELHTKHGGVPADADDACLAKVMDFTNAIAHHGVDPARMRRSDPSPRRSARVFRAEVLGHREPSVSPERRRSISQTRAREPSAPGAPGAPGENLAPARSRSRYRSRSRPPTVKEEPERHGSGVPGRRDEVIPEIPMGPDAARALENRLAAFTQQQHTVHERLMRAVTVLEEEYAQIQARNTNRVNYYLGEPLVPVTNGRAPVPRHLPVSSR</sequence>
<feature type="compositionally biased region" description="Basic and acidic residues" evidence="1">
    <location>
        <begin position="81"/>
        <end position="99"/>
    </location>
</feature>
<feature type="compositionally biased region" description="Basic and acidic residues" evidence="1">
    <location>
        <begin position="64"/>
        <end position="74"/>
    </location>
</feature>
<keyword evidence="3" id="KW-1185">Reference proteome</keyword>
<evidence type="ECO:0000313" key="3">
    <source>
        <dbReference type="Proteomes" id="UP000053611"/>
    </source>
</evidence>
<evidence type="ECO:0000313" key="2">
    <source>
        <dbReference type="EMBL" id="KLT40489.1"/>
    </source>
</evidence>
<organism evidence="2 3">
    <name type="scientific">Cutaneotrichosporon oleaginosum</name>
    <dbReference type="NCBI Taxonomy" id="879819"/>
    <lineage>
        <taxon>Eukaryota</taxon>
        <taxon>Fungi</taxon>
        <taxon>Dikarya</taxon>
        <taxon>Basidiomycota</taxon>
        <taxon>Agaricomycotina</taxon>
        <taxon>Tremellomycetes</taxon>
        <taxon>Trichosporonales</taxon>
        <taxon>Trichosporonaceae</taxon>
        <taxon>Cutaneotrichosporon</taxon>
    </lineage>
</organism>
<dbReference type="OrthoDB" id="10570706at2759"/>
<dbReference type="GeneID" id="28980182"/>
<dbReference type="RefSeq" id="XP_018276980.1">
    <property type="nucleotide sequence ID" value="XM_018419579.1"/>
</dbReference>
<accession>A0A0J1AYU2</accession>
<name>A0A0J1AYU2_9TREE</name>
<proteinExistence type="predicted"/>